<reference evidence="2 3" key="1">
    <citation type="submission" date="2020-03" db="EMBL/GenBank/DDBJ databases">
        <title>Cyclobacterium plantarum sp. nov., a marine bacterium isolated from a coastal-marine wetland.</title>
        <authorList>
            <person name="Sanchez-Porro C."/>
            <person name="Ventosa A."/>
            <person name="Amoozegar M."/>
        </authorList>
    </citation>
    <scope>NUCLEOTIDE SEQUENCE [LARGE SCALE GENOMIC DNA]</scope>
    <source>
        <strain evidence="2 3">GBPx2</strain>
    </source>
</reference>
<evidence type="ECO:0000313" key="3">
    <source>
        <dbReference type="Proteomes" id="UP000649799"/>
    </source>
</evidence>
<protein>
    <recommendedName>
        <fullName evidence="4">Phage abortive infection protein</fullName>
    </recommendedName>
</protein>
<keyword evidence="1" id="KW-0472">Membrane</keyword>
<name>A0ABX0HHX0_9BACT</name>
<keyword evidence="1" id="KW-1133">Transmembrane helix</keyword>
<sequence length="232" mass="26753">MNINTKSVIIGIIIVVFFWALSGVIIWVLLEPSNRGIFGDMFGSINSLFSGLALFGIIVSILNQQKGLKLQQEELAETRFEFKTNRLTNILFKQMEYLNSIIEKTTFESGNIFELVDLLEKYEKEESDGKCLEVLELNSSKIKGLMIRVVSVLQNFETIAANSKIDTYEVLQLKTLLRSNIISQYFTLLRHDLKTMRNPSSTDDFYEDIEKTQMKLYLDNARYILDYGKEKT</sequence>
<dbReference type="Proteomes" id="UP000649799">
    <property type="component" value="Unassembled WGS sequence"/>
</dbReference>
<evidence type="ECO:0000313" key="2">
    <source>
        <dbReference type="EMBL" id="NHE59959.1"/>
    </source>
</evidence>
<keyword evidence="1" id="KW-0812">Transmembrane</keyword>
<dbReference type="RefSeq" id="WP_166151851.1">
    <property type="nucleotide sequence ID" value="NZ_JAANYN010000021.1"/>
</dbReference>
<proteinExistence type="predicted"/>
<keyword evidence="3" id="KW-1185">Reference proteome</keyword>
<gene>
    <name evidence="2" type="ORF">G9Q97_24410</name>
</gene>
<evidence type="ECO:0008006" key="4">
    <source>
        <dbReference type="Google" id="ProtNLM"/>
    </source>
</evidence>
<evidence type="ECO:0000256" key="1">
    <source>
        <dbReference type="SAM" id="Phobius"/>
    </source>
</evidence>
<feature type="transmembrane region" description="Helical" evidence="1">
    <location>
        <begin position="42"/>
        <end position="62"/>
    </location>
</feature>
<comment type="caution">
    <text evidence="2">The sequence shown here is derived from an EMBL/GenBank/DDBJ whole genome shotgun (WGS) entry which is preliminary data.</text>
</comment>
<organism evidence="2 3">
    <name type="scientific">Cyclobacterium plantarum</name>
    <dbReference type="NCBI Taxonomy" id="2716263"/>
    <lineage>
        <taxon>Bacteria</taxon>
        <taxon>Pseudomonadati</taxon>
        <taxon>Bacteroidota</taxon>
        <taxon>Cytophagia</taxon>
        <taxon>Cytophagales</taxon>
        <taxon>Cyclobacteriaceae</taxon>
        <taxon>Cyclobacterium</taxon>
    </lineage>
</organism>
<dbReference type="EMBL" id="JAANYN010000021">
    <property type="protein sequence ID" value="NHE59959.1"/>
    <property type="molecule type" value="Genomic_DNA"/>
</dbReference>
<feature type="transmembrane region" description="Helical" evidence="1">
    <location>
        <begin position="7"/>
        <end position="30"/>
    </location>
</feature>
<accession>A0ABX0HHX0</accession>